<evidence type="ECO:0000313" key="10">
    <source>
        <dbReference type="EMBL" id="MDW2800682.1"/>
    </source>
</evidence>
<dbReference type="SUPFAM" id="SSF103473">
    <property type="entry name" value="MFS general substrate transporter"/>
    <property type="match status" value="1"/>
</dbReference>
<dbReference type="InterPro" id="IPR011701">
    <property type="entry name" value="MFS"/>
</dbReference>
<dbReference type="InterPro" id="IPR036259">
    <property type="entry name" value="MFS_trans_sf"/>
</dbReference>
<keyword evidence="8" id="KW-0732">Signal</keyword>
<dbReference type="Pfam" id="PF07690">
    <property type="entry name" value="MFS_1"/>
    <property type="match status" value="1"/>
</dbReference>
<feature type="transmembrane region" description="Helical" evidence="7">
    <location>
        <begin position="133"/>
        <end position="154"/>
    </location>
</feature>
<evidence type="ECO:0000256" key="8">
    <source>
        <dbReference type="SAM" id="SignalP"/>
    </source>
</evidence>
<feature type="signal peptide" evidence="8">
    <location>
        <begin position="1"/>
        <end position="20"/>
    </location>
</feature>
<keyword evidence="11" id="KW-1185">Reference proteome</keyword>
<dbReference type="EMBL" id="JAWONS010000329">
    <property type="protein sequence ID" value="MDW2800682.1"/>
    <property type="molecule type" value="Genomic_DNA"/>
</dbReference>
<feature type="transmembrane region" description="Helical" evidence="7">
    <location>
        <begin position="326"/>
        <end position="345"/>
    </location>
</feature>
<keyword evidence="6 7" id="KW-0472">Membrane</keyword>
<evidence type="ECO:0000256" key="1">
    <source>
        <dbReference type="ARBA" id="ARBA00004651"/>
    </source>
</evidence>
<evidence type="ECO:0000313" key="11">
    <source>
        <dbReference type="Proteomes" id="UP001276854"/>
    </source>
</evidence>
<dbReference type="Gene3D" id="1.20.1250.20">
    <property type="entry name" value="MFS general substrate transporter like domains"/>
    <property type="match status" value="1"/>
</dbReference>
<evidence type="ECO:0000256" key="4">
    <source>
        <dbReference type="ARBA" id="ARBA00022692"/>
    </source>
</evidence>
<dbReference type="RefSeq" id="WP_318066843.1">
    <property type="nucleotide sequence ID" value="NZ_JAWONS010000329.1"/>
</dbReference>
<evidence type="ECO:0000256" key="6">
    <source>
        <dbReference type="ARBA" id="ARBA00023136"/>
    </source>
</evidence>
<organism evidence="10 11">
    <name type="scientific">Clostridium boliviensis</name>
    <dbReference type="NCBI Taxonomy" id="318465"/>
    <lineage>
        <taxon>Bacteria</taxon>
        <taxon>Bacillati</taxon>
        <taxon>Bacillota</taxon>
        <taxon>Clostridia</taxon>
        <taxon>Eubacteriales</taxon>
        <taxon>Clostridiaceae</taxon>
        <taxon>Clostridium</taxon>
    </lineage>
</organism>
<proteinExistence type="predicted"/>
<sequence>MKKIKIVILSLSLMTVMSGAATSPALGSIAEYFRDVSPIMIKLIVTIPALFIIFTSLLFGKIVNKVTAKTIAEVGLILYVVGGCGAAFADNIYLLLLFRMFLGIGVGLIMPLSTGLIPYFFEKNEQSELMGYSSAMNNLGGIIALGVSGILASINWRFSFAVYLLGLLELILVVLFLPSVNLKKTDNRIDKVSAWKVLPYIGIMFVIMVIFYTVVTNFSMIMTKESIVPTASIGLLMLLQNIAAFFVGMRLSTFTRRFRHYTKYVAVLMLVLGFFCLGFSSNVIIIALGLVLLGIGLGVIIPLLNAQISLNIEKEKAPSAMALMSFMLYSGQFLSPMIMGLFMNILKLNNIRAPFYLSGFIAIIILICLKKVSIADNNYE</sequence>
<feature type="transmembrane region" description="Helical" evidence="7">
    <location>
        <begin position="286"/>
        <end position="305"/>
    </location>
</feature>
<gene>
    <name evidence="10" type="ORF">RZO55_24230</name>
</gene>
<feature type="transmembrane region" description="Helical" evidence="7">
    <location>
        <begin position="351"/>
        <end position="369"/>
    </location>
</feature>
<comment type="caution">
    <text evidence="10">The sequence shown here is derived from an EMBL/GenBank/DDBJ whole genome shotgun (WGS) entry which is preliminary data.</text>
</comment>
<protein>
    <submittedName>
        <fullName evidence="10">MFS transporter</fullName>
    </submittedName>
</protein>
<dbReference type="PROSITE" id="PS50850">
    <property type="entry name" value="MFS"/>
    <property type="match status" value="1"/>
</dbReference>
<evidence type="ECO:0000256" key="7">
    <source>
        <dbReference type="SAM" id="Phobius"/>
    </source>
</evidence>
<keyword evidence="5 7" id="KW-1133">Transmembrane helix</keyword>
<feature type="domain" description="Major facilitator superfamily (MFS) profile" evidence="9">
    <location>
        <begin position="1"/>
        <end position="377"/>
    </location>
</feature>
<evidence type="ECO:0000259" key="9">
    <source>
        <dbReference type="PROSITE" id="PS50850"/>
    </source>
</evidence>
<feature type="transmembrane region" description="Helical" evidence="7">
    <location>
        <begin position="160"/>
        <end position="177"/>
    </location>
</feature>
<keyword evidence="2" id="KW-0813">Transport</keyword>
<comment type="subcellular location">
    <subcellularLocation>
        <location evidence="1">Cell membrane</location>
        <topology evidence="1">Multi-pass membrane protein</topology>
    </subcellularLocation>
</comment>
<feature type="chain" id="PRO_5045804411" evidence="8">
    <location>
        <begin position="21"/>
        <end position="380"/>
    </location>
</feature>
<reference evidence="10 11" key="1">
    <citation type="submission" date="2023-10" db="EMBL/GenBank/DDBJ databases">
        <title>A novel Glycoside Hydrolase 43-Like Enzyme from Clostrdium boliviensis is an Endo-xylanase, and a Candidate for Xylooligosaccharides Production from Different Xylan Substrates.</title>
        <authorList>
            <person name="Alvarez M.T."/>
            <person name="Rocabado-Villegas L.R."/>
            <person name="Salas-Veizaga D.M."/>
            <person name="Linares-Pasten J.A."/>
            <person name="Gudmundsdottir E.E."/>
            <person name="Hreggvidsson G.O."/>
            <person name="Adlercreutz P."/>
            <person name="Nordberg Karlsson E."/>
        </authorList>
    </citation>
    <scope>NUCLEOTIDE SEQUENCE [LARGE SCALE GENOMIC DNA]</scope>
    <source>
        <strain evidence="10 11">E-1</strain>
    </source>
</reference>
<evidence type="ECO:0000256" key="5">
    <source>
        <dbReference type="ARBA" id="ARBA00022989"/>
    </source>
</evidence>
<dbReference type="PANTHER" id="PTHR43124:SF3">
    <property type="entry name" value="CHLORAMPHENICOL EFFLUX PUMP RV0191"/>
    <property type="match status" value="1"/>
</dbReference>
<keyword evidence="3" id="KW-1003">Cell membrane</keyword>
<feature type="transmembrane region" description="Helical" evidence="7">
    <location>
        <begin position="37"/>
        <end position="59"/>
    </location>
</feature>
<dbReference type="InterPro" id="IPR020846">
    <property type="entry name" value="MFS_dom"/>
</dbReference>
<accession>A0ABU4GWT4</accession>
<evidence type="ECO:0000256" key="2">
    <source>
        <dbReference type="ARBA" id="ARBA00022448"/>
    </source>
</evidence>
<keyword evidence="4 7" id="KW-0812">Transmembrane</keyword>
<dbReference type="Proteomes" id="UP001276854">
    <property type="component" value="Unassembled WGS sequence"/>
</dbReference>
<feature type="transmembrane region" description="Helical" evidence="7">
    <location>
        <begin position="261"/>
        <end position="280"/>
    </location>
</feature>
<dbReference type="InterPro" id="IPR050189">
    <property type="entry name" value="MFS_Efflux_Transporters"/>
</dbReference>
<feature type="transmembrane region" description="Helical" evidence="7">
    <location>
        <begin position="227"/>
        <end position="249"/>
    </location>
</feature>
<feature type="transmembrane region" description="Helical" evidence="7">
    <location>
        <begin position="71"/>
        <end position="89"/>
    </location>
</feature>
<dbReference type="PANTHER" id="PTHR43124">
    <property type="entry name" value="PURINE EFFLUX PUMP PBUE"/>
    <property type="match status" value="1"/>
</dbReference>
<feature type="transmembrane region" description="Helical" evidence="7">
    <location>
        <begin position="95"/>
        <end position="121"/>
    </location>
</feature>
<dbReference type="CDD" id="cd17473">
    <property type="entry name" value="MFS_arabinose_efflux_permease_like"/>
    <property type="match status" value="1"/>
</dbReference>
<feature type="transmembrane region" description="Helical" evidence="7">
    <location>
        <begin position="197"/>
        <end position="215"/>
    </location>
</feature>
<name>A0ABU4GWT4_9CLOT</name>
<evidence type="ECO:0000256" key="3">
    <source>
        <dbReference type="ARBA" id="ARBA00022475"/>
    </source>
</evidence>